<evidence type="ECO:0000259" key="4">
    <source>
        <dbReference type="PROSITE" id="PS50160"/>
    </source>
</evidence>
<dbReference type="InterPro" id="IPR029710">
    <property type="entry name" value="LIG4"/>
</dbReference>
<dbReference type="SUPFAM" id="SSF56091">
    <property type="entry name" value="DNA ligase/mRNA capping enzyme, catalytic domain"/>
    <property type="match status" value="1"/>
</dbReference>
<keyword evidence="2 5" id="KW-0436">Ligase</keyword>
<evidence type="ECO:0000313" key="6">
    <source>
        <dbReference type="Proteomes" id="UP000593802"/>
    </source>
</evidence>
<dbReference type="InterPro" id="IPR012309">
    <property type="entry name" value="DNA_ligase_ATP-dep_C"/>
</dbReference>
<dbReference type="SUPFAM" id="SSF50249">
    <property type="entry name" value="Nucleic acid-binding proteins"/>
    <property type="match status" value="1"/>
</dbReference>
<evidence type="ECO:0000313" key="5">
    <source>
        <dbReference type="EMBL" id="BCJ88185.1"/>
    </source>
</evidence>
<dbReference type="AlphaFoldDB" id="A0A7I8DDL4"/>
<dbReference type="PANTHER" id="PTHR45997">
    <property type="entry name" value="DNA LIGASE 4"/>
    <property type="match status" value="1"/>
</dbReference>
<dbReference type="Gene3D" id="2.40.50.140">
    <property type="entry name" value="Nucleic acid-binding proteins"/>
    <property type="match status" value="1"/>
</dbReference>
<evidence type="ECO:0000256" key="2">
    <source>
        <dbReference type="ARBA" id="ARBA00022598"/>
    </source>
</evidence>
<dbReference type="EC" id="6.5.1.1" evidence="1"/>
<dbReference type="Pfam" id="PF01068">
    <property type="entry name" value="DNA_ligase_A_M"/>
    <property type="match status" value="1"/>
</dbReference>
<dbReference type="GO" id="GO:0006310">
    <property type="term" value="P:DNA recombination"/>
    <property type="evidence" value="ECO:0007669"/>
    <property type="project" value="InterPro"/>
</dbReference>
<dbReference type="PANTHER" id="PTHR45997:SF1">
    <property type="entry name" value="DNA LIGASE 4"/>
    <property type="match status" value="1"/>
</dbReference>
<comment type="catalytic activity">
    <reaction evidence="3">
        <text>ATP + (deoxyribonucleotide)n-3'-hydroxyl + 5'-phospho-(deoxyribonucleotide)m = (deoxyribonucleotide)n+m + AMP + diphosphate.</text>
        <dbReference type="EC" id="6.5.1.1"/>
    </reaction>
</comment>
<dbReference type="Pfam" id="PF04679">
    <property type="entry name" value="DNA_ligase_A_C"/>
    <property type="match status" value="1"/>
</dbReference>
<dbReference type="InterPro" id="IPR012310">
    <property type="entry name" value="DNA_ligase_ATP-dep_cent"/>
</dbReference>
<dbReference type="GO" id="GO:0003677">
    <property type="term" value="F:DNA binding"/>
    <property type="evidence" value="ECO:0007669"/>
    <property type="project" value="InterPro"/>
</dbReference>
<dbReference type="Proteomes" id="UP000593802">
    <property type="component" value="Chromosome"/>
</dbReference>
<proteinExistence type="predicted"/>
<gene>
    <name evidence="5" type="ORF">skT53_31700</name>
</gene>
<dbReference type="CDD" id="cd07971">
    <property type="entry name" value="OBF_DNA_ligase_LigD"/>
    <property type="match status" value="1"/>
</dbReference>
<protein>
    <recommendedName>
        <fullName evidence="1">DNA ligase (ATP)</fullName>
        <ecNumber evidence="1">6.5.1.1</ecNumber>
    </recommendedName>
</protein>
<dbReference type="GO" id="GO:0006297">
    <property type="term" value="P:nucleotide-excision repair, DNA gap filling"/>
    <property type="evidence" value="ECO:0007669"/>
    <property type="project" value="TreeGrafter"/>
</dbReference>
<dbReference type="GO" id="GO:0006303">
    <property type="term" value="P:double-strand break repair via nonhomologous end joining"/>
    <property type="evidence" value="ECO:0007669"/>
    <property type="project" value="TreeGrafter"/>
</dbReference>
<keyword evidence="6" id="KW-1185">Reference proteome</keyword>
<dbReference type="Gene3D" id="3.30.470.30">
    <property type="entry name" value="DNA ligase/mRNA capping enzyme"/>
    <property type="match status" value="1"/>
</dbReference>
<accession>A0A7I8DDL4</accession>
<dbReference type="GO" id="GO:0003910">
    <property type="term" value="F:DNA ligase (ATP) activity"/>
    <property type="evidence" value="ECO:0007669"/>
    <property type="project" value="UniProtKB-EC"/>
</dbReference>
<dbReference type="InterPro" id="IPR016059">
    <property type="entry name" value="DNA_ligase_ATP-dep_CS"/>
</dbReference>
<dbReference type="PROSITE" id="PS50160">
    <property type="entry name" value="DNA_LIGASE_A3"/>
    <property type="match status" value="1"/>
</dbReference>
<dbReference type="PROSITE" id="PS00333">
    <property type="entry name" value="DNA_LIGASE_A2"/>
    <property type="match status" value="1"/>
</dbReference>
<dbReference type="InterPro" id="IPR012340">
    <property type="entry name" value="NA-bd_OB-fold"/>
</dbReference>
<evidence type="ECO:0000256" key="3">
    <source>
        <dbReference type="ARBA" id="ARBA00034003"/>
    </source>
</evidence>
<evidence type="ECO:0000256" key="1">
    <source>
        <dbReference type="ARBA" id="ARBA00012727"/>
    </source>
</evidence>
<dbReference type="GO" id="GO:0005524">
    <property type="term" value="F:ATP binding"/>
    <property type="evidence" value="ECO:0007669"/>
    <property type="project" value="InterPro"/>
</dbReference>
<dbReference type="EMBL" id="AP023366">
    <property type="protein sequence ID" value="BCJ88185.1"/>
    <property type="molecule type" value="Genomic_DNA"/>
</dbReference>
<feature type="domain" description="ATP-dependent DNA ligase family profile" evidence="4">
    <location>
        <begin position="79"/>
        <end position="169"/>
    </location>
</feature>
<name>A0A7I8DDL4_9BACL</name>
<sequence>MKWDGVRILSYYDGREHRLFNRKLNERTFHYPELSEIREYCSAKSVILDGEIIALRDGKPSFYEVMRRDGITNLQNVDSIQQAVPVTYMIFDVLYLNGEWITSYPLSKRQQILDRIITPKSSVQLVENFDNAQALYQVVKQQEMEGVVLKDLTSTYEINGKDSRWRKIKFYRDLIAVVGGVTLRDRIVNSLLLGLFDSKGRFWYIGHAGTGKLTQKDWADVTEGIRPLIQPAMPFENKPPRLKDTLWLKPELTVKIHFAEWIDGHLLRQPSIQSFVDVAAGKCTFPVEELKTFKGRDP</sequence>
<dbReference type="KEGG" id="eff:skT53_31700"/>
<reference evidence="5 6" key="1">
    <citation type="submission" date="2020-08" db="EMBL/GenBank/DDBJ databases">
        <title>Complete Genome Sequence of Effusibacillus dendaii Strain skT53, Isolated from Farmland soil.</title>
        <authorList>
            <person name="Konishi T."/>
            <person name="Kawasaki H."/>
        </authorList>
    </citation>
    <scope>NUCLEOTIDE SEQUENCE [LARGE SCALE GENOMIC DNA]</scope>
    <source>
        <strain evidence="6">skT53</strain>
    </source>
</reference>
<dbReference type="CDD" id="cd07906">
    <property type="entry name" value="Adenylation_DNA_ligase_LigD_LigC"/>
    <property type="match status" value="1"/>
</dbReference>
<organism evidence="5 6">
    <name type="scientific">Effusibacillus dendaii</name>
    <dbReference type="NCBI Taxonomy" id="2743772"/>
    <lineage>
        <taxon>Bacteria</taxon>
        <taxon>Bacillati</taxon>
        <taxon>Bacillota</taxon>
        <taxon>Bacilli</taxon>
        <taxon>Bacillales</taxon>
        <taxon>Alicyclobacillaceae</taxon>
        <taxon>Effusibacillus</taxon>
    </lineage>
</organism>